<reference evidence="1 2" key="1">
    <citation type="submission" date="2020-08" db="EMBL/GenBank/DDBJ databases">
        <title>A Genomic Blueprint of the Chicken Gut Microbiome.</title>
        <authorList>
            <person name="Gilroy R."/>
            <person name="Ravi A."/>
            <person name="Getino M."/>
            <person name="Pursley I."/>
            <person name="Horton D.L."/>
            <person name="Alikhan N.-F."/>
            <person name="Baker D."/>
            <person name="Gharbi K."/>
            <person name="Hall N."/>
            <person name="Watson M."/>
            <person name="Adriaenssens E.M."/>
            <person name="Foster-Nyarko E."/>
            <person name="Jarju S."/>
            <person name="Secka A."/>
            <person name="Antonio M."/>
            <person name="Oren A."/>
            <person name="Chaudhuri R."/>
            <person name="La Ragione R.M."/>
            <person name="Hildebrand F."/>
            <person name="Pallen M.J."/>
        </authorList>
    </citation>
    <scope>NUCLEOTIDE SEQUENCE [LARGE SCALE GENOMIC DNA]</scope>
    <source>
        <strain evidence="1 2">Sa5YUA1</strain>
    </source>
</reference>
<keyword evidence="2" id="KW-1185">Reference proteome</keyword>
<proteinExistence type="predicted"/>
<comment type="caution">
    <text evidence="1">The sequence shown here is derived from an EMBL/GenBank/DDBJ whole genome shotgun (WGS) entry which is preliminary data.</text>
</comment>
<accession>A0ABR8QP58</accession>
<name>A0ABR8QP58_9BACI</name>
<sequence length="116" mass="13504">MKSYVEPSLLEWLEGLKAANNESLWEDFGMVLAEPDKKFNPELHPYGIYIVDELLLRNELLTSEIDIVLEENLKKPFFTYDAIYFLYFAGKIKYEGALQALLKIIRRGLSLIDSNR</sequence>
<protein>
    <submittedName>
        <fullName evidence="1">Uncharacterized protein</fullName>
    </submittedName>
</protein>
<organism evidence="1 2">
    <name type="scientific">Cytobacillus stercorigallinarum</name>
    <dbReference type="NCBI Taxonomy" id="2762240"/>
    <lineage>
        <taxon>Bacteria</taxon>
        <taxon>Bacillati</taxon>
        <taxon>Bacillota</taxon>
        <taxon>Bacilli</taxon>
        <taxon>Bacillales</taxon>
        <taxon>Bacillaceae</taxon>
        <taxon>Cytobacillus</taxon>
    </lineage>
</organism>
<dbReference type="Proteomes" id="UP000657931">
    <property type="component" value="Unassembled WGS sequence"/>
</dbReference>
<evidence type="ECO:0000313" key="2">
    <source>
        <dbReference type="Proteomes" id="UP000657931"/>
    </source>
</evidence>
<gene>
    <name evidence="1" type="ORF">H9655_09690</name>
</gene>
<dbReference type="EMBL" id="JACSQT010000003">
    <property type="protein sequence ID" value="MBD7937303.1"/>
    <property type="molecule type" value="Genomic_DNA"/>
</dbReference>
<evidence type="ECO:0000313" key="1">
    <source>
        <dbReference type="EMBL" id="MBD7937303.1"/>
    </source>
</evidence>
<dbReference type="RefSeq" id="WP_191813383.1">
    <property type="nucleotide sequence ID" value="NZ_JACSQT010000003.1"/>
</dbReference>